<gene>
    <name evidence="3" type="ORF">ZEAMMB73_Zm00001d043982</name>
</gene>
<feature type="compositionally biased region" description="Polar residues" evidence="1">
    <location>
        <begin position="94"/>
        <end position="103"/>
    </location>
</feature>
<dbReference type="EMBL" id="CM007649">
    <property type="protein sequence ID" value="ONM39609.1"/>
    <property type="molecule type" value="Genomic_DNA"/>
</dbReference>
<feature type="compositionally biased region" description="Polar residues" evidence="1">
    <location>
        <begin position="111"/>
        <end position="120"/>
    </location>
</feature>
<feature type="region of interest" description="Disordered" evidence="1">
    <location>
        <begin position="1"/>
        <end position="121"/>
    </location>
</feature>
<organism evidence="3">
    <name type="scientific">Zea mays</name>
    <name type="common">Maize</name>
    <dbReference type="NCBI Taxonomy" id="4577"/>
    <lineage>
        <taxon>Eukaryota</taxon>
        <taxon>Viridiplantae</taxon>
        <taxon>Streptophyta</taxon>
        <taxon>Embryophyta</taxon>
        <taxon>Tracheophyta</taxon>
        <taxon>Spermatophyta</taxon>
        <taxon>Magnoliopsida</taxon>
        <taxon>Liliopsida</taxon>
        <taxon>Poales</taxon>
        <taxon>Poaceae</taxon>
        <taxon>PACMAD clade</taxon>
        <taxon>Panicoideae</taxon>
        <taxon>Andropogonodae</taxon>
        <taxon>Andropogoneae</taxon>
        <taxon>Tripsacinae</taxon>
        <taxon>Zea</taxon>
    </lineage>
</organism>
<dbReference type="PANTHER" id="PTHR46225">
    <property type="entry name" value="C3H4 TYPE ZINC FINGER PROTEIN"/>
    <property type="match status" value="1"/>
</dbReference>
<keyword evidence="2" id="KW-0812">Transmembrane</keyword>
<name>A0A1D6NGL4_MAIZE</name>
<dbReference type="STRING" id="4577.A0A1D6NGL4"/>
<sequence length="327" mass="36409">MRGSRVDSASSPRGPRPPPRDTRSQCSGVRARRREVRLAPLDPPRQPLAMSSLSRQSPGRTPSRLLHRPPTASRLSSSSRLPTHPRCALGPGSGPTNNESLSRAQRHSRRSQWQPPSQTIEPHRCCRPWNGADCRRVEPLVEWNWQPPPPPPPPAVATSKCTTPMTLRGRNRSYLMNKARAFLELFFAMWFVMGNVWVFDARLGSFQRAPRLYALCVSLLAWNTVVYSLTFLSAASALRSTGRRRRFGSCRAHTCFISSAYTGGSGSSPLALSASKSSSELYIHYTHDILAYSLDQGVSILDTTDIFQLTREIKEELIFILAGGCNH</sequence>
<feature type="transmembrane region" description="Helical" evidence="2">
    <location>
        <begin position="211"/>
        <end position="238"/>
    </location>
</feature>
<dbReference type="PANTHER" id="PTHR46225:SF1">
    <property type="entry name" value="RING_U-BOX SUPERFAMILY PROTEIN"/>
    <property type="match status" value="1"/>
</dbReference>
<feature type="transmembrane region" description="Helical" evidence="2">
    <location>
        <begin position="181"/>
        <end position="199"/>
    </location>
</feature>
<evidence type="ECO:0000256" key="1">
    <source>
        <dbReference type="SAM" id="MobiDB-lite"/>
    </source>
</evidence>
<proteinExistence type="predicted"/>
<dbReference type="AlphaFoldDB" id="A0A1D6NGL4"/>
<reference evidence="3" key="1">
    <citation type="submission" date="2015-12" db="EMBL/GenBank/DDBJ databases">
        <title>Update maize B73 reference genome by single molecule sequencing technologies.</title>
        <authorList>
            <consortium name="Maize Genome Sequencing Project"/>
            <person name="Ware D."/>
        </authorList>
    </citation>
    <scope>NUCLEOTIDE SEQUENCE [LARGE SCALE GENOMIC DNA]</scope>
    <source>
        <tissue evidence="3">Seedling</tissue>
    </source>
</reference>
<accession>A0A1D6NGL4</accession>
<dbReference type="IntAct" id="A0A1D6NGL4">
    <property type="interactions" value="1"/>
</dbReference>
<evidence type="ECO:0000256" key="2">
    <source>
        <dbReference type="SAM" id="Phobius"/>
    </source>
</evidence>
<keyword evidence="2" id="KW-0472">Membrane</keyword>
<keyword evidence="2" id="KW-1133">Transmembrane helix</keyword>
<dbReference type="InParanoid" id="A0A1D6NGL4"/>
<feature type="compositionally biased region" description="Polar residues" evidence="1">
    <location>
        <begin position="49"/>
        <end position="60"/>
    </location>
</feature>
<evidence type="ECO:0000313" key="3">
    <source>
        <dbReference type="EMBL" id="ONM39609.1"/>
    </source>
</evidence>
<protein>
    <submittedName>
        <fullName evidence="3">Uncharacterized protein</fullName>
    </submittedName>
</protein>